<dbReference type="STRING" id="1122142.SAMN02910414_01900"/>
<dbReference type="EMBL" id="FNPG01000023">
    <property type="protein sequence ID" value="SDY58839.1"/>
    <property type="molecule type" value="Genomic_DNA"/>
</dbReference>
<dbReference type="Gene3D" id="3.40.50.300">
    <property type="entry name" value="P-loop containing nucleotide triphosphate hydrolases"/>
    <property type="match status" value="1"/>
</dbReference>
<keyword evidence="2" id="KW-1185">Reference proteome</keyword>
<keyword evidence="1" id="KW-0418">Kinase</keyword>
<evidence type="ECO:0000313" key="2">
    <source>
        <dbReference type="Proteomes" id="UP000183918"/>
    </source>
</evidence>
<protein>
    <submittedName>
        <fullName evidence="1">Cytidylate kinase</fullName>
    </submittedName>
</protein>
<dbReference type="RefSeq" id="WP_074718395.1">
    <property type="nucleotide sequence ID" value="NZ_FNPG01000023.1"/>
</dbReference>
<name>A0A1H3L3P8_9FIRM</name>
<dbReference type="AlphaFoldDB" id="A0A1H3L3P8"/>
<gene>
    <name evidence="1" type="ORF">SAMN02910414_01900</name>
</gene>
<dbReference type="GO" id="GO:0016301">
    <property type="term" value="F:kinase activity"/>
    <property type="evidence" value="ECO:0007669"/>
    <property type="project" value="UniProtKB-KW"/>
</dbReference>
<organism evidence="1 2">
    <name type="scientific">Lachnobacterium bovis DSM 14045</name>
    <dbReference type="NCBI Taxonomy" id="1122142"/>
    <lineage>
        <taxon>Bacteria</taxon>
        <taxon>Bacillati</taxon>
        <taxon>Bacillota</taxon>
        <taxon>Clostridia</taxon>
        <taxon>Lachnospirales</taxon>
        <taxon>Lachnospiraceae</taxon>
        <taxon>Lachnobacterium</taxon>
    </lineage>
</organism>
<sequence length="199" mass="23320">MEKQLIITIAREFGSGGHEIGKILAERFHITFYDRNILETMFEGKEKTQEVLKQYEEKPVNILFSRRVRGHTNSLEENLAQMQFDFIKEKALSGESFVIIGRCAESVLYDNENAIKVFIRGNQKNKLDRIMKKYNLDEKEANSKIKRHDQSRARYHNKYSIEKWGDAKGYDICLNSSCLGIQKTAEVIENYIKMRNEDK</sequence>
<dbReference type="SUPFAM" id="SSF52540">
    <property type="entry name" value="P-loop containing nucleoside triphosphate hydrolases"/>
    <property type="match status" value="1"/>
</dbReference>
<dbReference type="InterPro" id="IPR027417">
    <property type="entry name" value="P-loop_NTPase"/>
</dbReference>
<reference evidence="1 2" key="1">
    <citation type="submission" date="2016-10" db="EMBL/GenBank/DDBJ databases">
        <authorList>
            <person name="de Groot N.N."/>
        </authorList>
    </citation>
    <scope>NUCLEOTIDE SEQUENCE [LARGE SCALE GENOMIC DNA]</scope>
    <source>
        <strain evidence="1 2">DSM 14045</strain>
    </source>
</reference>
<proteinExistence type="predicted"/>
<dbReference type="Pfam" id="PF13189">
    <property type="entry name" value="Cytidylate_kin2"/>
    <property type="match status" value="1"/>
</dbReference>
<dbReference type="Proteomes" id="UP000183918">
    <property type="component" value="Unassembled WGS sequence"/>
</dbReference>
<dbReference type="OrthoDB" id="9781180at2"/>
<keyword evidence="1" id="KW-0808">Transferase</keyword>
<evidence type="ECO:0000313" key="1">
    <source>
        <dbReference type="EMBL" id="SDY58839.1"/>
    </source>
</evidence>
<dbReference type="eggNOG" id="COG1102">
    <property type="taxonomic scope" value="Bacteria"/>
</dbReference>
<accession>A0A1H3L3P8</accession>